<gene>
    <name evidence="1" type="ORF">BJX66DRAFT_95829</name>
</gene>
<evidence type="ECO:0000313" key="2">
    <source>
        <dbReference type="Proteomes" id="UP001610563"/>
    </source>
</evidence>
<keyword evidence="2" id="KW-1185">Reference proteome</keyword>
<dbReference type="Gene3D" id="2.60.120.650">
    <property type="entry name" value="Cupin"/>
    <property type="match status" value="1"/>
</dbReference>
<sequence>MPPGCPHAVFTSEDSFTAGGNLFTSSHLGTTITTTALQARYGYTFCNEKLSLQDYLNLALVLEQYQGSFYASCKRRSCW</sequence>
<dbReference type="EMBL" id="JBFTWV010000192">
    <property type="protein sequence ID" value="KAL2784144.1"/>
    <property type="molecule type" value="Genomic_DNA"/>
</dbReference>
<accession>A0ABR4FLM2</accession>
<reference evidence="1 2" key="1">
    <citation type="submission" date="2024-07" db="EMBL/GenBank/DDBJ databases">
        <title>Section-level genome sequencing and comparative genomics of Aspergillus sections Usti and Cavernicolus.</title>
        <authorList>
            <consortium name="Lawrence Berkeley National Laboratory"/>
            <person name="Nybo J.L."/>
            <person name="Vesth T.C."/>
            <person name="Theobald S."/>
            <person name="Frisvad J.C."/>
            <person name="Larsen T.O."/>
            <person name="Kjaerboelling I."/>
            <person name="Rothschild-Mancinelli K."/>
            <person name="Lyhne E.K."/>
            <person name="Kogle M.E."/>
            <person name="Barry K."/>
            <person name="Clum A."/>
            <person name="Na H."/>
            <person name="Ledsgaard L."/>
            <person name="Lin J."/>
            <person name="Lipzen A."/>
            <person name="Kuo A."/>
            <person name="Riley R."/>
            <person name="Mondo S."/>
            <person name="Labutti K."/>
            <person name="Haridas S."/>
            <person name="Pangalinan J."/>
            <person name="Salamov A.A."/>
            <person name="Simmons B.A."/>
            <person name="Magnuson J.K."/>
            <person name="Chen J."/>
            <person name="Drula E."/>
            <person name="Henrissat B."/>
            <person name="Wiebenga A."/>
            <person name="Lubbers R.J."/>
            <person name="Gomes A.C."/>
            <person name="Makela M.R."/>
            <person name="Stajich J."/>
            <person name="Grigoriev I.V."/>
            <person name="Mortensen U.H."/>
            <person name="De Vries R.P."/>
            <person name="Baker S.E."/>
            <person name="Andersen M.R."/>
        </authorList>
    </citation>
    <scope>NUCLEOTIDE SEQUENCE [LARGE SCALE GENOMIC DNA]</scope>
    <source>
        <strain evidence="1 2">CBS 209.92</strain>
    </source>
</reference>
<dbReference type="Proteomes" id="UP001610563">
    <property type="component" value="Unassembled WGS sequence"/>
</dbReference>
<evidence type="ECO:0000313" key="1">
    <source>
        <dbReference type="EMBL" id="KAL2784144.1"/>
    </source>
</evidence>
<proteinExistence type="predicted"/>
<comment type="caution">
    <text evidence="1">The sequence shown here is derived from an EMBL/GenBank/DDBJ whole genome shotgun (WGS) entry which is preliminary data.</text>
</comment>
<protein>
    <submittedName>
        <fullName evidence="1">Uncharacterized protein</fullName>
    </submittedName>
</protein>
<organism evidence="1 2">
    <name type="scientific">Aspergillus keveii</name>
    <dbReference type="NCBI Taxonomy" id="714993"/>
    <lineage>
        <taxon>Eukaryota</taxon>
        <taxon>Fungi</taxon>
        <taxon>Dikarya</taxon>
        <taxon>Ascomycota</taxon>
        <taxon>Pezizomycotina</taxon>
        <taxon>Eurotiomycetes</taxon>
        <taxon>Eurotiomycetidae</taxon>
        <taxon>Eurotiales</taxon>
        <taxon>Aspergillaceae</taxon>
        <taxon>Aspergillus</taxon>
        <taxon>Aspergillus subgen. Nidulantes</taxon>
    </lineage>
</organism>
<name>A0ABR4FLM2_9EURO</name>